<reference evidence="1 2" key="1">
    <citation type="submission" date="2019-12" db="EMBL/GenBank/DDBJ databases">
        <title>Enteriobacteria Tanzani isolates_8377-8380.</title>
        <authorList>
            <person name="Subbiah M."/>
            <person name="Call D."/>
        </authorList>
    </citation>
    <scope>NUCLEOTIDE SEQUENCE [LARGE SCALE GENOMIC DNA]</scope>
    <source>
        <strain evidence="1 2">8379wE6</strain>
    </source>
</reference>
<protein>
    <submittedName>
        <fullName evidence="1">F420H(2):quinone oxidoreductase</fullName>
    </submittedName>
</protein>
<accession>A0A6N8NT80</accession>
<dbReference type="GO" id="GO:0050660">
    <property type="term" value="F:flavin adenine dinucleotide binding"/>
    <property type="evidence" value="ECO:0007669"/>
    <property type="project" value="InterPro"/>
</dbReference>
<proteinExistence type="predicted"/>
<dbReference type="InterPro" id="IPR016167">
    <property type="entry name" value="FAD-bd_PCMH_sub1"/>
</dbReference>
<sequence>MNRSARSPFPSSLLTDLLEALGESKVSQDPLDLAAVAPDASHYLLTPSVLVRAGSTSDVAAAMAAAKRHKVAVNFRSGG</sequence>
<feature type="non-terminal residue" evidence="1">
    <location>
        <position position="79"/>
    </location>
</feature>
<organism evidence="1 2">
    <name type="scientific">Escherichia coli</name>
    <dbReference type="NCBI Taxonomy" id="562"/>
    <lineage>
        <taxon>Bacteria</taxon>
        <taxon>Pseudomonadati</taxon>
        <taxon>Pseudomonadota</taxon>
        <taxon>Gammaproteobacteria</taxon>
        <taxon>Enterobacterales</taxon>
        <taxon>Enterobacteriaceae</taxon>
        <taxon>Escherichia</taxon>
    </lineage>
</organism>
<dbReference type="Gene3D" id="3.30.43.10">
    <property type="entry name" value="Uridine Diphospho-n-acetylenolpyruvylglucosamine Reductase, domain 2"/>
    <property type="match status" value="1"/>
</dbReference>
<comment type="caution">
    <text evidence="1">The sequence shown here is derived from an EMBL/GenBank/DDBJ whole genome shotgun (WGS) entry which is preliminary data.</text>
</comment>
<evidence type="ECO:0000313" key="2">
    <source>
        <dbReference type="Proteomes" id="UP000436482"/>
    </source>
</evidence>
<evidence type="ECO:0000313" key="1">
    <source>
        <dbReference type="EMBL" id="MWR93367.1"/>
    </source>
</evidence>
<dbReference type="InterPro" id="IPR036318">
    <property type="entry name" value="FAD-bd_PCMH-like_sf"/>
</dbReference>
<dbReference type="AlphaFoldDB" id="A0A6N8NT80"/>
<dbReference type="Proteomes" id="UP000436482">
    <property type="component" value="Unassembled WGS sequence"/>
</dbReference>
<name>A0A6N8NT80_ECOLX</name>
<gene>
    <name evidence="1" type="ORF">GP979_34700</name>
</gene>
<dbReference type="EMBL" id="WTQQ01002467">
    <property type="protein sequence ID" value="MWR93367.1"/>
    <property type="molecule type" value="Genomic_DNA"/>
</dbReference>
<dbReference type="SUPFAM" id="SSF56176">
    <property type="entry name" value="FAD-binding/transporter-associated domain-like"/>
    <property type="match status" value="1"/>
</dbReference>